<organism evidence="1 2">
    <name type="scientific">Polyangium jinanense</name>
    <dbReference type="NCBI Taxonomy" id="2829994"/>
    <lineage>
        <taxon>Bacteria</taxon>
        <taxon>Pseudomonadati</taxon>
        <taxon>Myxococcota</taxon>
        <taxon>Polyangia</taxon>
        <taxon>Polyangiales</taxon>
        <taxon>Polyangiaceae</taxon>
        <taxon>Polyangium</taxon>
    </lineage>
</organism>
<dbReference type="EMBL" id="JAGTJJ010000028">
    <property type="protein sequence ID" value="MDC3985334.1"/>
    <property type="molecule type" value="Genomic_DNA"/>
</dbReference>
<reference evidence="1 2" key="1">
    <citation type="submission" date="2021-04" db="EMBL/GenBank/DDBJ databases">
        <title>Genome analysis of Polyangium sp.</title>
        <authorList>
            <person name="Li Y."/>
            <person name="Wang J."/>
        </authorList>
    </citation>
    <scope>NUCLEOTIDE SEQUENCE [LARGE SCALE GENOMIC DNA]</scope>
    <source>
        <strain evidence="1 2">SDU14</strain>
    </source>
</reference>
<dbReference type="AlphaFoldDB" id="A0A9X3X7Q9"/>
<name>A0A9X3X7Q9_9BACT</name>
<comment type="caution">
    <text evidence="1">The sequence shown here is derived from an EMBL/GenBank/DDBJ whole genome shotgun (WGS) entry which is preliminary data.</text>
</comment>
<sequence>MVHIVSFAFLALLAAGCGNPPPGNNTEKDAGADGSAPVGPGIMGILKDHADQPIGGGKVLACMATLCLFGDAEPDGRFFFPIEPTAEVALKTLPDPTATPRKSAALCPVRIVDSSLIDVGSLHVPSLPEGALIGPAAQDPQTLTAGDGIVLTLRVADLTPYLGDTLIDIAARRIPPSQACPWVVPEGEELVAVYALHPFAAVSSSPIAIRAPSDLPAGTKVQFRTISEIDGAFSEPVPGEADGTSVATAPQMGITELTWLVISRD</sequence>
<evidence type="ECO:0000313" key="2">
    <source>
        <dbReference type="Proteomes" id="UP001151081"/>
    </source>
</evidence>
<proteinExistence type="predicted"/>
<accession>A0A9X3X7Q9</accession>
<dbReference type="RefSeq" id="WP_272426165.1">
    <property type="nucleotide sequence ID" value="NZ_JAGTJJ010000028.1"/>
</dbReference>
<protein>
    <submittedName>
        <fullName evidence="1">Uncharacterized protein</fullName>
    </submittedName>
</protein>
<evidence type="ECO:0000313" key="1">
    <source>
        <dbReference type="EMBL" id="MDC3985334.1"/>
    </source>
</evidence>
<gene>
    <name evidence="1" type="ORF">KEG57_32955</name>
</gene>
<dbReference type="Proteomes" id="UP001151081">
    <property type="component" value="Unassembled WGS sequence"/>
</dbReference>
<keyword evidence="2" id="KW-1185">Reference proteome</keyword>